<protein>
    <submittedName>
        <fullName evidence="2">DUF2721 domain-containing protein</fullName>
    </submittedName>
</protein>
<dbReference type="RefSeq" id="WP_346785183.1">
    <property type="nucleotide sequence ID" value="NZ_JBDLBR010000003.1"/>
</dbReference>
<dbReference type="Proteomes" id="UP001484535">
    <property type="component" value="Unassembled WGS sequence"/>
</dbReference>
<keyword evidence="3" id="KW-1185">Reference proteome</keyword>
<evidence type="ECO:0000256" key="1">
    <source>
        <dbReference type="SAM" id="Phobius"/>
    </source>
</evidence>
<sequence length="154" mass="16876">MPTVESDAMIVQTIQLALAPVFVLVAIGNIMNILSTRLGRVVDRARVLQGLFTETEGEAHDLVVREIRMSNNRILIIGRAMRLLVSSALSIGLTVALLFIEGFAHAGLNAAAAITFMLAIGLLMLALLLFLRETREATEALRIPESYLELHRNL</sequence>
<dbReference type="Pfam" id="PF11026">
    <property type="entry name" value="DUF2721"/>
    <property type="match status" value="1"/>
</dbReference>
<dbReference type="EMBL" id="JBDLBR010000003">
    <property type="protein sequence ID" value="MEN7537745.1"/>
    <property type="molecule type" value="Genomic_DNA"/>
</dbReference>
<proteinExistence type="predicted"/>
<accession>A0ABV0CYI4</accession>
<name>A0ABV0CYI4_9SPHN</name>
<feature type="transmembrane region" description="Helical" evidence="1">
    <location>
        <begin position="83"/>
        <end position="104"/>
    </location>
</feature>
<keyword evidence="1" id="KW-0812">Transmembrane</keyword>
<keyword evidence="1" id="KW-1133">Transmembrane helix</keyword>
<evidence type="ECO:0000313" key="2">
    <source>
        <dbReference type="EMBL" id="MEN7537745.1"/>
    </source>
</evidence>
<feature type="transmembrane region" description="Helical" evidence="1">
    <location>
        <begin position="12"/>
        <end position="34"/>
    </location>
</feature>
<gene>
    <name evidence="2" type="ORF">ABDJ38_11225</name>
</gene>
<dbReference type="InterPro" id="IPR021279">
    <property type="entry name" value="DUF2721"/>
</dbReference>
<keyword evidence="1" id="KW-0472">Membrane</keyword>
<evidence type="ECO:0000313" key="3">
    <source>
        <dbReference type="Proteomes" id="UP001484535"/>
    </source>
</evidence>
<comment type="caution">
    <text evidence="2">The sequence shown here is derived from an EMBL/GenBank/DDBJ whole genome shotgun (WGS) entry which is preliminary data.</text>
</comment>
<organism evidence="2 3">
    <name type="scientific">Aurantiacibacter flavus</name>
    <dbReference type="NCBI Taxonomy" id="3145232"/>
    <lineage>
        <taxon>Bacteria</taxon>
        <taxon>Pseudomonadati</taxon>
        <taxon>Pseudomonadota</taxon>
        <taxon>Alphaproteobacteria</taxon>
        <taxon>Sphingomonadales</taxon>
        <taxon>Erythrobacteraceae</taxon>
        <taxon>Aurantiacibacter</taxon>
    </lineage>
</organism>
<feature type="transmembrane region" description="Helical" evidence="1">
    <location>
        <begin position="110"/>
        <end position="131"/>
    </location>
</feature>
<reference evidence="2 3" key="1">
    <citation type="submission" date="2024-05" db="EMBL/GenBank/DDBJ databases">
        <authorList>
            <person name="Park S."/>
        </authorList>
    </citation>
    <scope>NUCLEOTIDE SEQUENCE [LARGE SCALE GENOMIC DNA]</scope>
    <source>
        <strain evidence="2 3">DGU5</strain>
    </source>
</reference>